<dbReference type="RefSeq" id="WP_184162841.1">
    <property type="nucleotide sequence ID" value="NZ_JACHLN010000001.1"/>
</dbReference>
<gene>
    <name evidence="1" type="ORF">HNP52_000823</name>
</gene>
<proteinExistence type="predicted"/>
<comment type="caution">
    <text evidence="1">The sequence shown here is derived from an EMBL/GenBank/DDBJ whole genome shotgun (WGS) entry which is preliminary data.</text>
</comment>
<accession>A0A7W7JYM1</accession>
<organism evidence="1 2">
    <name type="scientific">Sphingomonas kyeonggiensis</name>
    <dbReference type="NCBI Taxonomy" id="1268553"/>
    <lineage>
        <taxon>Bacteria</taxon>
        <taxon>Pseudomonadati</taxon>
        <taxon>Pseudomonadota</taxon>
        <taxon>Alphaproteobacteria</taxon>
        <taxon>Sphingomonadales</taxon>
        <taxon>Sphingomonadaceae</taxon>
        <taxon>Sphingomonas</taxon>
    </lineage>
</organism>
<keyword evidence="2" id="KW-1185">Reference proteome</keyword>
<evidence type="ECO:0000313" key="1">
    <source>
        <dbReference type="EMBL" id="MBB4837772.1"/>
    </source>
</evidence>
<reference evidence="1 2" key="1">
    <citation type="submission" date="2020-08" db="EMBL/GenBank/DDBJ databases">
        <title>Functional genomics of gut bacteria from endangered species of beetles.</title>
        <authorList>
            <person name="Carlos-Shanley C."/>
        </authorList>
    </citation>
    <scope>NUCLEOTIDE SEQUENCE [LARGE SCALE GENOMIC DNA]</scope>
    <source>
        <strain evidence="1 2">S00224</strain>
    </source>
</reference>
<evidence type="ECO:0000313" key="2">
    <source>
        <dbReference type="Proteomes" id="UP000575241"/>
    </source>
</evidence>
<sequence>MNGRGRPLRFLAMVAVAWVGARVAILWPQTGSLPAAIEAAIPIARAAPVRAPTVPRPAARHFEVRLRPAVTAPLPAYRTPLGDDNPRVQLALMALAQYGEAYAVPPPLLPLPGRSAASVAAAPERLDPLPDRWSLSSWMVARGAGGSGAAPGGQIGGGQAGARVAWLVSPRHRLAAYGRITTPLTGTGREAALGLEWQPSRAPVRLIAERRFGLDGNPGGTGLGLITGVDTEWRGFRLEVYGQAGAVLRRRADPYADGAARGTRTVETSGPVRLGLGAGAWGAAQRDAQRLDVGPSATLAMRNLRLVLDWRQRVAGEARPGSGLALTLGADF</sequence>
<dbReference type="EMBL" id="JACHLN010000001">
    <property type="protein sequence ID" value="MBB4837772.1"/>
    <property type="molecule type" value="Genomic_DNA"/>
</dbReference>
<name>A0A7W7JYM1_9SPHN</name>
<protein>
    <submittedName>
        <fullName evidence="1">Uncharacterized protein</fullName>
    </submittedName>
</protein>
<dbReference type="AlphaFoldDB" id="A0A7W7JYM1"/>
<dbReference type="Proteomes" id="UP000575241">
    <property type="component" value="Unassembled WGS sequence"/>
</dbReference>